<dbReference type="RefSeq" id="XP_037159395.1">
    <property type="nucleotide sequence ID" value="XM_037313759.1"/>
</dbReference>
<dbReference type="PANTHER" id="PTHR20858">
    <property type="entry name" value="PHOSPHOMETHYLPYRIMIDINE KINASE"/>
    <property type="match status" value="1"/>
</dbReference>
<dbReference type="SUPFAM" id="SSF48613">
    <property type="entry name" value="Heme oxygenase-like"/>
    <property type="match status" value="1"/>
</dbReference>
<dbReference type="GO" id="GO:0009228">
    <property type="term" value="P:thiamine biosynthetic process"/>
    <property type="evidence" value="ECO:0007669"/>
    <property type="project" value="TreeGrafter"/>
</dbReference>
<dbReference type="GO" id="GO:0008902">
    <property type="term" value="F:hydroxymethylpyrimidine kinase activity"/>
    <property type="evidence" value="ECO:0007669"/>
    <property type="project" value="TreeGrafter"/>
</dbReference>
<comment type="caution">
    <text evidence="3">The sequence shown here is derived from an EMBL/GenBank/DDBJ whole genome shotgun (WGS) entry which is preliminary data.</text>
</comment>
<dbReference type="OrthoDB" id="10028886at2759"/>
<dbReference type="GO" id="GO:0005829">
    <property type="term" value="C:cytosol"/>
    <property type="evidence" value="ECO:0007669"/>
    <property type="project" value="TreeGrafter"/>
</dbReference>
<dbReference type="InterPro" id="IPR027574">
    <property type="entry name" value="Thiaminase_II"/>
</dbReference>
<sequence length="502" mass="55027">MSQKRILVIADSDSSGVSGLEADQKVIAAHGCYAVTATTALTAHGPGDVLETCSPSVAFVKAAIDGCFDGGGVEVVKIGFLASAEIVQIVVDALRRHGPRFVVVDPVVVSMSGTRLLSDEAVHIIHTQLLPLTTVLTLSISEAVLLLDKAGALHQPDVRSLDDLTQLAKALYSLGPDFVLLKGGQLPLTGNLDVPKHDSDKQVIVDVLYDGTDVSLIKTAYVGASLPLGVEYAFASAIASNLVLGDAVPLATRKACRYVEAGISKGKGLIDYFHSTYTLPFSPRYFIEYLLNREDVKPVWHAHVHHDFVKRIGDGTLPVEKFKGYLAQDYLFLVQFARAKALSAYKTNSMEDIAAGAEEILHIQREMSLHLDYCAEFGLSKKEVEKQEEHQACTAYTRYVLDIAHSESWFALQMAFAPCLLGYGIIARRLWDDPETVKEQGNRYWKWIQNYVADDYRAAVEAGEAILEQHASLQSPSQIESLVKIFIHATKMETGFWDMGNE</sequence>
<dbReference type="PANTHER" id="PTHR20858:SF17">
    <property type="entry name" value="HYDROXYMETHYLPYRIMIDINE_PHOSPHOMETHYLPYRIMIDINE KINASE THI20-RELATED"/>
    <property type="match status" value="1"/>
</dbReference>
<dbReference type="InterPro" id="IPR004305">
    <property type="entry name" value="Thiaminase-2/PQQC"/>
</dbReference>
<dbReference type="Pfam" id="PF03070">
    <property type="entry name" value="TENA_THI-4"/>
    <property type="match status" value="1"/>
</dbReference>
<dbReference type="InterPro" id="IPR013749">
    <property type="entry name" value="PM/HMP-P_kinase-1"/>
</dbReference>
<dbReference type="Pfam" id="PF08543">
    <property type="entry name" value="Phos_pyr_kin"/>
    <property type="match status" value="1"/>
</dbReference>
<organism evidence="3 4">
    <name type="scientific">Letharia columbiana</name>
    <dbReference type="NCBI Taxonomy" id="112416"/>
    <lineage>
        <taxon>Eukaryota</taxon>
        <taxon>Fungi</taxon>
        <taxon>Dikarya</taxon>
        <taxon>Ascomycota</taxon>
        <taxon>Pezizomycotina</taxon>
        <taxon>Lecanoromycetes</taxon>
        <taxon>OSLEUM clade</taxon>
        <taxon>Lecanoromycetidae</taxon>
        <taxon>Lecanorales</taxon>
        <taxon>Lecanorineae</taxon>
        <taxon>Parmeliaceae</taxon>
        <taxon>Letharia</taxon>
    </lineage>
</organism>
<evidence type="ECO:0000313" key="4">
    <source>
        <dbReference type="Proteomes" id="UP000578531"/>
    </source>
</evidence>
<accession>A0A8H6CRZ3</accession>
<dbReference type="CDD" id="cd19367">
    <property type="entry name" value="TenA_C_ScTHI20-like"/>
    <property type="match status" value="1"/>
</dbReference>
<name>A0A8H6CRZ3_9LECA</name>
<dbReference type="SUPFAM" id="SSF53613">
    <property type="entry name" value="Ribokinase-like"/>
    <property type="match status" value="1"/>
</dbReference>
<protein>
    <submittedName>
        <fullName evidence="3">Uncharacterized protein</fullName>
    </submittedName>
</protein>
<dbReference type="GO" id="GO:0050334">
    <property type="term" value="F:thiaminase activity"/>
    <property type="evidence" value="ECO:0007669"/>
    <property type="project" value="InterPro"/>
</dbReference>
<dbReference type="Proteomes" id="UP000578531">
    <property type="component" value="Unassembled WGS sequence"/>
</dbReference>
<evidence type="ECO:0000259" key="1">
    <source>
        <dbReference type="Pfam" id="PF03070"/>
    </source>
</evidence>
<dbReference type="NCBIfam" id="TIGR04306">
    <property type="entry name" value="salvage_TenA"/>
    <property type="match status" value="1"/>
</dbReference>
<dbReference type="GO" id="GO:0008972">
    <property type="term" value="F:phosphomethylpyrimidine kinase activity"/>
    <property type="evidence" value="ECO:0007669"/>
    <property type="project" value="TreeGrafter"/>
</dbReference>
<evidence type="ECO:0000259" key="2">
    <source>
        <dbReference type="Pfam" id="PF08543"/>
    </source>
</evidence>
<evidence type="ECO:0000313" key="3">
    <source>
        <dbReference type="EMBL" id="KAF6228580.1"/>
    </source>
</evidence>
<dbReference type="Gene3D" id="1.20.910.10">
    <property type="entry name" value="Heme oxygenase-like"/>
    <property type="match status" value="1"/>
</dbReference>
<dbReference type="EMBL" id="JACCJC010000079">
    <property type="protein sequence ID" value="KAF6228580.1"/>
    <property type="molecule type" value="Genomic_DNA"/>
</dbReference>
<dbReference type="AlphaFoldDB" id="A0A8H6CRZ3"/>
<proteinExistence type="predicted"/>
<keyword evidence="4" id="KW-1185">Reference proteome</keyword>
<reference evidence="3 4" key="1">
    <citation type="journal article" date="2020" name="Genomics">
        <title>Complete, high-quality genomes from long-read metagenomic sequencing of two wolf lichen thalli reveals enigmatic genome architecture.</title>
        <authorList>
            <person name="McKenzie S.K."/>
            <person name="Walston R.F."/>
            <person name="Allen J.L."/>
        </authorList>
    </citation>
    <scope>NUCLEOTIDE SEQUENCE [LARGE SCALE GENOMIC DNA]</scope>
    <source>
        <strain evidence="3">WasteWater2</strain>
    </source>
</reference>
<feature type="domain" description="Thiaminase-2/PQQC" evidence="1">
    <location>
        <begin position="295"/>
        <end position="500"/>
    </location>
</feature>
<dbReference type="Gene3D" id="3.40.1190.20">
    <property type="match status" value="1"/>
</dbReference>
<dbReference type="InterPro" id="IPR016084">
    <property type="entry name" value="Haem_Oase-like_multi-hlx"/>
</dbReference>
<dbReference type="InterPro" id="IPR029056">
    <property type="entry name" value="Ribokinase-like"/>
</dbReference>
<dbReference type="GeneID" id="59293523"/>
<dbReference type="FunFam" id="1.20.910.10:FF:000003">
    <property type="entry name" value="Hydroxymethylpyrimidine/phosphomethylpyrimidine kinase THI20"/>
    <property type="match status" value="1"/>
</dbReference>
<feature type="domain" description="Pyridoxamine kinase/Phosphomethylpyrimidine kinase" evidence="2">
    <location>
        <begin position="13"/>
        <end position="266"/>
    </location>
</feature>
<gene>
    <name evidence="3" type="ORF">HO173_011883</name>
</gene>